<evidence type="ECO:0000313" key="3">
    <source>
        <dbReference type="Proteomes" id="UP001558713"/>
    </source>
</evidence>
<proteinExistence type="predicted"/>
<dbReference type="PANTHER" id="PTHR21567:SF62">
    <property type="entry name" value="ARM REPEAT SUPERFAMILY PROTEIN"/>
    <property type="match status" value="1"/>
</dbReference>
<dbReference type="Proteomes" id="UP001558713">
    <property type="component" value="Unassembled WGS sequence"/>
</dbReference>
<name>A0ABD1AX19_CARAN</name>
<reference evidence="2 3" key="1">
    <citation type="submission" date="2024-04" db="EMBL/GenBank/DDBJ databases">
        <title>Genome assembly C_amara_ONT_v2.</title>
        <authorList>
            <person name="Yant L."/>
            <person name="Moore C."/>
            <person name="Slenker M."/>
        </authorList>
    </citation>
    <scope>NUCLEOTIDE SEQUENCE [LARGE SCALE GENOMIC DNA]</scope>
    <source>
        <tissue evidence="2">Leaf</tissue>
    </source>
</reference>
<organism evidence="2 3">
    <name type="scientific">Cardamine amara subsp. amara</name>
    <dbReference type="NCBI Taxonomy" id="228776"/>
    <lineage>
        <taxon>Eukaryota</taxon>
        <taxon>Viridiplantae</taxon>
        <taxon>Streptophyta</taxon>
        <taxon>Embryophyta</taxon>
        <taxon>Tracheophyta</taxon>
        <taxon>Spermatophyta</taxon>
        <taxon>Magnoliopsida</taxon>
        <taxon>eudicotyledons</taxon>
        <taxon>Gunneridae</taxon>
        <taxon>Pentapetalae</taxon>
        <taxon>rosids</taxon>
        <taxon>malvids</taxon>
        <taxon>Brassicales</taxon>
        <taxon>Brassicaceae</taxon>
        <taxon>Cardamineae</taxon>
        <taxon>Cardamine</taxon>
    </lineage>
</organism>
<sequence length="327" mass="36141">MAAKALKDLKNLPISERNIDCKTGILTKPCVGIMNAKAQDHPLTLDHNHPNAVEIDQPEAERVIVEIEYIESKDLNNIAQVDAVLKSLVTDLDSKDWVLVCDALNTVRRLSIFHKEEMMPMLEKVILLVVKSLKNPRSAVSKTACMTSADIFSSYNDHIIDQLDPLLTQLLLKSSQDKRFVCEAAEKALVAMTTHVSPSLLLPKLQPCLKNRNPRIRAKASMCFSRSVTRLGIEGIREYGIEKLVQAAASQLSDQLPESREAARTVLLELQTVHKKTTPVEPEEEEHPAAATWQIFCQSILSPLSAQAVLRVTNVAGVAREGLVTGS</sequence>
<dbReference type="InterPro" id="IPR024395">
    <property type="entry name" value="CLASP_N_dom"/>
</dbReference>
<dbReference type="PANTHER" id="PTHR21567">
    <property type="entry name" value="CLASP"/>
    <property type="match status" value="1"/>
</dbReference>
<dbReference type="EMBL" id="JBANAX010000379">
    <property type="protein sequence ID" value="KAL1211301.1"/>
    <property type="molecule type" value="Genomic_DNA"/>
</dbReference>
<keyword evidence="3" id="KW-1185">Reference proteome</keyword>
<dbReference type="SUPFAM" id="SSF48371">
    <property type="entry name" value="ARM repeat"/>
    <property type="match status" value="1"/>
</dbReference>
<feature type="domain" description="TOG" evidence="1">
    <location>
        <begin position="74"/>
        <end position="308"/>
    </location>
</feature>
<comment type="caution">
    <text evidence="2">The sequence shown here is derived from an EMBL/GenBank/DDBJ whole genome shotgun (WGS) entry which is preliminary data.</text>
</comment>
<dbReference type="AlphaFoldDB" id="A0ABD1AX19"/>
<dbReference type="InterPro" id="IPR011989">
    <property type="entry name" value="ARM-like"/>
</dbReference>
<gene>
    <name evidence="2" type="ORF">V5N11_023326</name>
</gene>
<accession>A0ABD1AX19</accession>
<dbReference type="Pfam" id="PF12348">
    <property type="entry name" value="CLASP_N"/>
    <property type="match status" value="1"/>
</dbReference>
<evidence type="ECO:0000259" key="1">
    <source>
        <dbReference type="SMART" id="SM01349"/>
    </source>
</evidence>
<dbReference type="InterPro" id="IPR016024">
    <property type="entry name" value="ARM-type_fold"/>
</dbReference>
<dbReference type="InterPro" id="IPR034085">
    <property type="entry name" value="TOG"/>
</dbReference>
<dbReference type="SMART" id="SM01349">
    <property type="entry name" value="TOG"/>
    <property type="match status" value="1"/>
</dbReference>
<dbReference type="Gene3D" id="1.25.10.10">
    <property type="entry name" value="Leucine-rich Repeat Variant"/>
    <property type="match status" value="1"/>
</dbReference>
<protein>
    <recommendedName>
        <fullName evidence="1">TOG domain-containing protein</fullName>
    </recommendedName>
</protein>
<evidence type="ECO:0000313" key="2">
    <source>
        <dbReference type="EMBL" id="KAL1211301.1"/>
    </source>
</evidence>